<feature type="compositionally biased region" description="Low complexity" evidence="7">
    <location>
        <begin position="453"/>
        <end position="463"/>
    </location>
</feature>
<keyword evidence="3" id="KW-0597">Phosphoprotein</keyword>
<feature type="region of interest" description="Disordered" evidence="7">
    <location>
        <begin position="597"/>
        <end position="662"/>
    </location>
</feature>
<evidence type="ECO:0000313" key="9">
    <source>
        <dbReference type="Ensembl" id="ENSMAMP00000030790.1"/>
    </source>
</evidence>
<evidence type="ECO:0000256" key="4">
    <source>
        <dbReference type="ARBA" id="ARBA00022843"/>
    </source>
</evidence>
<proteinExistence type="predicted"/>
<feature type="domain" description="PP1-binding" evidence="8">
    <location>
        <begin position="261"/>
        <end position="310"/>
    </location>
</feature>
<dbReference type="Pfam" id="PF15276">
    <property type="entry name" value="PP1_bind"/>
    <property type="match status" value="1"/>
</dbReference>
<feature type="compositionally biased region" description="Polar residues" evidence="7">
    <location>
        <begin position="753"/>
        <end position="770"/>
    </location>
</feature>
<evidence type="ECO:0000256" key="2">
    <source>
        <dbReference type="ARBA" id="ARBA00022499"/>
    </source>
</evidence>
<feature type="compositionally biased region" description="Basic and acidic residues" evidence="7">
    <location>
        <begin position="402"/>
        <end position="414"/>
    </location>
</feature>
<sequence length="864" mass="94104">MDTIVMNTEGGQQEKMLDTAPASNDTVAPMNFSEVTPCQFGISVQSFIPQSSSPSKCTDKSRLAQIKARRRSSVGVRGSPETNSLIRFIAQQRMKTPPANHTLQHVRSSPFLPHAASTLRQKIAAFHSLMDEDESEACNPVPRQDSSAGRCIRTRDYLSDGASLDSGKENHPPRMTPTPSKRRRLGPCEVEISEASTPILPSLKEQENNAFELQSLSQLPPDDPAASSPAQPATSLHISSFPSLLEMKSTGNDSTGASTFKKKKVRFGGPLSPELFDKNLPPSTPLQKGGTPARAPTPGGSFQLRSLLKTPQRNEAQTPQAQPDLSSPTVFGASPIFAKSGNHRPKCLGEFSEDKDGKIVFPSIEEIDCVVMSDTECTWEARPLNLNMAFHEESLSQIVTESETKHNKTSKTDVLDEPEFLPEKQQPEAGVDTSAPVRHSNRRKKQPEPECDSTTTSAAPARSSSRKRKQPEESQPVKRSVRSAAKSASGKMKMTSTVTRRWNKEVDRSLYGSREYASKIPTLSPITERLSFTSQAIAAPESPSINCTGPNQESHLNLEKLSGTQATDDFTLTNALETPAEDLVTFPHLVKERVRITGKGSRLSGPSVKERRTNRRKISVADSGLLSQEPQDHTSAKTEEHCKDQTTPELEESNKMPWESTVPEQGGVHVELNAQTSADTPSIDWNSTSESAAGLNVCPPLAKEPSCIMPAQPVQRKAKRGRRSSVSSSVLQELGGEVEDHQMSHAAEGNGQGDQAASQHESKSSTNSQVKEGLGQMDLAPWQADFNFEDVFKIVATRGQRSVRRSLRNKNTIADSSNSAGLTWLPLSSPESSRVTRRRTKGRQVGDALSVQSSLPVEAQDNAS</sequence>
<feature type="compositionally biased region" description="Polar residues" evidence="7">
    <location>
        <begin position="850"/>
        <end position="864"/>
    </location>
</feature>
<keyword evidence="10" id="KW-1185">Reference proteome</keyword>
<name>A0A3Q3SUG0_9TELE</name>
<dbReference type="GO" id="GO:0007088">
    <property type="term" value="P:regulation of mitotic nuclear division"/>
    <property type="evidence" value="ECO:0007669"/>
    <property type="project" value="TreeGrafter"/>
</dbReference>
<dbReference type="PANTHER" id="PTHR21603">
    <property type="entry name" value="ANTIGEN KI-67-LIKE PROTEIN"/>
    <property type="match status" value="1"/>
</dbReference>
<feature type="compositionally biased region" description="Low complexity" evidence="7">
    <location>
        <begin position="217"/>
        <end position="235"/>
    </location>
</feature>
<evidence type="ECO:0000259" key="8">
    <source>
        <dbReference type="Pfam" id="PF15276"/>
    </source>
</evidence>
<comment type="subcellular location">
    <subcellularLocation>
        <location evidence="1">Nucleus</location>
    </subcellularLocation>
</comment>
<dbReference type="AlphaFoldDB" id="A0A3Q3SUG0"/>
<feature type="region of interest" description="Disordered" evidence="7">
    <location>
        <begin position="814"/>
        <end position="864"/>
    </location>
</feature>
<feature type="region of interest" description="Disordered" evidence="7">
    <location>
        <begin position="399"/>
        <end position="500"/>
    </location>
</feature>
<dbReference type="Proteomes" id="UP000261640">
    <property type="component" value="Unplaced"/>
</dbReference>
<feature type="region of interest" description="Disordered" evidence="7">
    <location>
        <begin position="271"/>
        <end position="304"/>
    </location>
</feature>
<feature type="compositionally biased region" description="Low complexity" evidence="7">
    <location>
        <begin position="289"/>
        <end position="300"/>
    </location>
</feature>
<feature type="region of interest" description="Disordered" evidence="7">
    <location>
        <begin position="746"/>
        <end position="771"/>
    </location>
</feature>
<dbReference type="InterPro" id="IPR029334">
    <property type="entry name" value="PP1-bd"/>
</dbReference>
<dbReference type="GO" id="GO:0051983">
    <property type="term" value="P:regulation of chromosome segregation"/>
    <property type="evidence" value="ECO:0007669"/>
    <property type="project" value="TreeGrafter"/>
</dbReference>
<keyword evidence="5" id="KW-0539">Nucleus</keyword>
<keyword evidence="6" id="KW-0131">Cell cycle</keyword>
<feature type="compositionally biased region" description="Basic and acidic residues" evidence="7">
    <location>
        <begin position="630"/>
        <end position="646"/>
    </location>
</feature>
<protein>
    <submittedName>
        <fullName evidence="9">Cell division cycle associated 2</fullName>
    </submittedName>
</protein>
<evidence type="ECO:0000256" key="7">
    <source>
        <dbReference type="SAM" id="MobiDB-lite"/>
    </source>
</evidence>
<keyword evidence="4" id="KW-0832">Ubl conjugation</keyword>
<accession>A0A3Q3SUG0</accession>
<evidence type="ECO:0000313" key="10">
    <source>
        <dbReference type="Proteomes" id="UP000261640"/>
    </source>
</evidence>
<evidence type="ECO:0000256" key="5">
    <source>
        <dbReference type="ARBA" id="ARBA00023242"/>
    </source>
</evidence>
<evidence type="ECO:0000256" key="3">
    <source>
        <dbReference type="ARBA" id="ARBA00022553"/>
    </source>
</evidence>
<dbReference type="Ensembl" id="ENSMAMT00000031594.2">
    <property type="protein sequence ID" value="ENSMAMP00000030790.1"/>
    <property type="gene ID" value="ENSMAMG00000020751.2"/>
</dbReference>
<evidence type="ECO:0000256" key="1">
    <source>
        <dbReference type="ARBA" id="ARBA00004123"/>
    </source>
</evidence>
<feature type="region of interest" description="Disordered" evidence="7">
    <location>
        <begin position="160"/>
        <end position="186"/>
    </location>
</feature>
<reference evidence="9" key="1">
    <citation type="submission" date="2025-08" db="UniProtKB">
        <authorList>
            <consortium name="Ensembl"/>
        </authorList>
    </citation>
    <scope>IDENTIFICATION</scope>
</reference>
<dbReference type="PANTHER" id="PTHR21603:SF16">
    <property type="entry name" value="CELL DIVISION CYCLE-ASSOCIATED PROTEIN 2"/>
    <property type="match status" value="1"/>
</dbReference>
<reference evidence="9" key="2">
    <citation type="submission" date="2025-09" db="UniProtKB">
        <authorList>
            <consortium name="Ensembl"/>
        </authorList>
    </citation>
    <scope>IDENTIFICATION</scope>
</reference>
<feature type="region of interest" description="Disordered" evidence="7">
    <location>
        <begin position="712"/>
        <end position="731"/>
    </location>
</feature>
<dbReference type="GO" id="GO:0005694">
    <property type="term" value="C:chromosome"/>
    <property type="evidence" value="ECO:0007669"/>
    <property type="project" value="TreeGrafter"/>
</dbReference>
<dbReference type="GO" id="GO:0005634">
    <property type="term" value="C:nucleus"/>
    <property type="evidence" value="ECO:0007669"/>
    <property type="project" value="UniProtKB-SubCell"/>
</dbReference>
<organism evidence="9 10">
    <name type="scientific">Mastacembelus armatus</name>
    <name type="common">zig-zag eel</name>
    <dbReference type="NCBI Taxonomy" id="205130"/>
    <lineage>
        <taxon>Eukaryota</taxon>
        <taxon>Metazoa</taxon>
        <taxon>Chordata</taxon>
        <taxon>Craniata</taxon>
        <taxon>Vertebrata</taxon>
        <taxon>Euteleostomi</taxon>
        <taxon>Actinopterygii</taxon>
        <taxon>Neopterygii</taxon>
        <taxon>Teleostei</taxon>
        <taxon>Neoteleostei</taxon>
        <taxon>Acanthomorphata</taxon>
        <taxon>Anabantaria</taxon>
        <taxon>Synbranchiformes</taxon>
        <taxon>Mastacembelidae</taxon>
        <taxon>Mastacembelus</taxon>
    </lineage>
</organism>
<dbReference type="GeneTree" id="ENSGT00940000167358"/>
<evidence type="ECO:0000256" key="6">
    <source>
        <dbReference type="ARBA" id="ARBA00023306"/>
    </source>
</evidence>
<keyword evidence="2" id="KW-1017">Isopeptide bond</keyword>
<feature type="region of interest" description="Disordered" evidence="7">
    <location>
        <begin position="216"/>
        <end position="235"/>
    </location>
</feature>